<comment type="caution">
    <text evidence="1">The sequence shown here is derived from an EMBL/GenBank/DDBJ whole genome shotgun (WGS) entry which is preliminary data.</text>
</comment>
<dbReference type="RefSeq" id="WP_188996251.1">
    <property type="nucleotide sequence ID" value="NZ_BMOU01000002.1"/>
</dbReference>
<dbReference type="Gene3D" id="2.130.10.10">
    <property type="entry name" value="YVTN repeat-like/Quinoprotein amine dehydrogenase"/>
    <property type="match status" value="1"/>
</dbReference>
<proteinExistence type="predicted"/>
<reference evidence="1" key="2">
    <citation type="submission" date="2020-09" db="EMBL/GenBank/DDBJ databases">
        <authorList>
            <person name="Sun Q."/>
            <person name="Ohkuma M."/>
        </authorList>
    </citation>
    <scope>NUCLEOTIDE SEQUENCE</scope>
    <source>
        <strain evidence="1">JCM 17820</strain>
    </source>
</reference>
<dbReference type="InterPro" id="IPR015943">
    <property type="entry name" value="WD40/YVTN_repeat-like_dom_sf"/>
</dbReference>
<sequence length="424" mass="49151">MSDAVSIRFETPSTHSHFFGYYDKSPLDATGSRLLCHRTDFDGRPITADDTATVGYWDLETERFVALGETAAFNWQQGAMLQWLPPDYESRVLYNDRADDSFVSVLVDTETGTERRLPRPIYAVHPSGEFALAANYERLYHCRPGYNYRGIDRQKWDRPMHEDDGIYRVDLDTGATEQILSTPEVCNVDSKPVFERRDNWLEHMLWNPSGTRFAFFHRWADGNGSHGTRLFTAAPDGSNLYMFPDTEFYSHMGWHTDDRFTIWTTKPSVSQRTVDTVQRSPTLKRLVRPVYRFARDRVLGDRAERALPRQVFVEFRDQSESFSTVGEGVIEENGHNTWSDDGRWMLTDTYADEDATRRLFVWDDKRDRLHTLGTFETEYAGSVYRCDLHPRWSHDDDLVVVDSAHEPNRQMLVLEPDLAALADK</sequence>
<accession>A0A830GKA2</accession>
<keyword evidence="2" id="KW-1185">Reference proteome</keyword>
<evidence type="ECO:0000313" key="1">
    <source>
        <dbReference type="EMBL" id="GGN92126.1"/>
    </source>
</evidence>
<name>A0A830GKA2_9EURY</name>
<reference evidence="1" key="1">
    <citation type="journal article" date="2014" name="Int. J. Syst. Evol. Microbiol.">
        <title>Complete genome sequence of Corynebacterium casei LMG S-19264T (=DSM 44701T), isolated from a smear-ripened cheese.</title>
        <authorList>
            <consortium name="US DOE Joint Genome Institute (JGI-PGF)"/>
            <person name="Walter F."/>
            <person name="Albersmeier A."/>
            <person name="Kalinowski J."/>
            <person name="Ruckert C."/>
        </authorList>
    </citation>
    <scope>NUCLEOTIDE SEQUENCE</scope>
    <source>
        <strain evidence="1">JCM 17820</strain>
    </source>
</reference>
<dbReference type="SUPFAM" id="SSF82171">
    <property type="entry name" value="DPP6 N-terminal domain-like"/>
    <property type="match status" value="1"/>
</dbReference>
<gene>
    <name evidence="1" type="ORF">GCM10009030_16010</name>
</gene>
<dbReference type="EMBL" id="BMOU01000002">
    <property type="protein sequence ID" value="GGN92126.1"/>
    <property type="molecule type" value="Genomic_DNA"/>
</dbReference>
<protein>
    <submittedName>
        <fullName evidence="1">Uncharacterized protein</fullName>
    </submittedName>
</protein>
<evidence type="ECO:0000313" key="2">
    <source>
        <dbReference type="Proteomes" id="UP000605784"/>
    </source>
</evidence>
<dbReference type="Proteomes" id="UP000605784">
    <property type="component" value="Unassembled WGS sequence"/>
</dbReference>
<dbReference type="AlphaFoldDB" id="A0A830GKA2"/>
<organism evidence="1 2">
    <name type="scientific">Haloarcula pellucida</name>
    <dbReference type="NCBI Taxonomy" id="1427151"/>
    <lineage>
        <taxon>Archaea</taxon>
        <taxon>Methanobacteriati</taxon>
        <taxon>Methanobacteriota</taxon>
        <taxon>Stenosarchaea group</taxon>
        <taxon>Halobacteria</taxon>
        <taxon>Halobacteriales</taxon>
        <taxon>Haloarculaceae</taxon>
        <taxon>Haloarcula</taxon>
    </lineage>
</organism>